<evidence type="ECO:0008006" key="4">
    <source>
        <dbReference type="Google" id="ProtNLM"/>
    </source>
</evidence>
<evidence type="ECO:0000256" key="1">
    <source>
        <dbReference type="SAM" id="MobiDB-lite"/>
    </source>
</evidence>
<comment type="caution">
    <text evidence="2">The sequence shown here is derived from an EMBL/GenBank/DDBJ whole genome shotgun (WGS) entry which is preliminary data.</text>
</comment>
<feature type="compositionally biased region" description="Low complexity" evidence="1">
    <location>
        <begin position="120"/>
        <end position="131"/>
    </location>
</feature>
<gene>
    <name evidence="2" type="ORF">JIG36_05810</name>
</gene>
<keyword evidence="3" id="KW-1185">Reference proteome</keyword>
<evidence type="ECO:0000313" key="2">
    <source>
        <dbReference type="EMBL" id="MBM2615075.1"/>
    </source>
</evidence>
<proteinExistence type="predicted"/>
<dbReference type="Proteomes" id="UP000632138">
    <property type="component" value="Unassembled WGS sequence"/>
</dbReference>
<dbReference type="RefSeq" id="WP_203374910.1">
    <property type="nucleotide sequence ID" value="NZ_JAENHP010000001.1"/>
</dbReference>
<name>A0ABS2A5F0_9ACTN</name>
<accession>A0ABS2A5F0</accession>
<feature type="compositionally biased region" description="Polar residues" evidence="1">
    <location>
        <begin position="84"/>
        <end position="103"/>
    </location>
</feature>
<evidence type="ECO:0000313" key="3">
    <source>
        <dbReference type="Proteomes" id="UP000632138"/>
    </source>
</evidence>
<dbReference type="EMBL" id="JAENHP010000001">
    <property type="protein sequence ID" value="MBM2615075.1"/>
    <property type="molecule type" value="Genomic_DNA"/>
</dbReference>
<feature type="region of interest" description="Disordered" evidence="1">
    <location>
        <begin position="67"/>
        <end position="147"/>
    </location>
</feature>
<sequence length="147" mass="15459">MKIVKLAAGLAIGYVLGSRAGRETYEKIATNARQLRDHPTVRQTQEKATAMLSNGTDAATAKLHDKATSIEASTTKPQVKAVTEASTTKPQVKPTTDAATTKPQVKATEASMSTPHEKAAAAPRTPAAVKPRPTPKPVEPVNGQPLL</sequence>
<reference evidence="2 3" key="1">
    <citation type="submission" date="2021-01" db="EMBL/GenBank/DDBJ databases">
        <title>Actinoplanes sp. nov. LDG1-06 isolated from lichen.</title>
        <authorList>
            <person name="Saeng-In P."/>
            <person name="Phongsopitanun W."/>
            <person name="Kanchanasin P."/>
            <person name="Yuki M."/>
            <person name="Kudo T."/>
            <person name="Ohkuma M."/>
            <person name="Tanasupawat S."/>
        </authorList>
    </citation>
    <scope>NUCLEOTIDE SEQUENCE [LARGE SCALE GENOMIC DNA]</scope>
    <source>
        <strain evidence="2 3">LDG1-06</strain>
    </source>
</reference>
<organism evidence="2 3">
    <name type="scientific">Paractinoplanes ovalisporus</name>
    <dbReference type="NCBI Taxonomy" id="2810368"/>
    <lineage>
        <taxon>Bacteria</taxon>
        <taxon>Bacillati</taxon>
        <taxon>Actinomycetota</taxon>
        <taxon>Actinomycetes</taxon>
        <taxon>Micromonosporales</taxon>
        <taxon>Micromonosporaceae</taxon>
        <taxon>Paractinoplanes</taxon>
    </lineage>
</organism>
<protein>
    <recommendedName>
        <fullName evidence="4">YtxH domain-containing protein</fullName>
    </recommendedName>
</protein>